<organism evidence="2 3">
    <name type="scientific">Mikania micrantha</name>
    <name type="common">bitter vine</name>
    <dbReference type="NCBI Taxonomy" id="192012"/>
    <lineage>
        <taxon>Eukaryota</taxon>
        <taxon>Viridiplantae</taxon>
        <taxon>Streptophyta</taxon>
        <taxon>Embryophyta</taxon>
        <taxon>Tracheophyta</taxon>
        <taxon>Spermatophyta</taxon>
        <taxon>Magnoliopsida</taxon>
        <taxon>eudicotyledons</taxon>
        <taxon>Gunneridae</taxon>
        <taxon>Pentapetalae</taxon>
        <taxon>asterids</taxon>
        <taxon>campanulids</taxon>
        <taxon>Asterales</taxon>
        <taxon>Asteraceae</taxon>
        <taxon>Asteroideae</taxon>
        <taxon>Heliantheae alliance</taxon>
        <taxon>Eupatorieae</taxon>
        <taxon>Mikania</taxon>
    </lineage>
</organism>
<dbReference type="InterPro" id="IPR011009">
    <property type="entry name" value="Kinase-like_dom_sf"/>
</dbReference>
<evidence type="ECO:0000313" key="3">
    <source>
        <dbReference type="Proteomes" id="UP000326396"/>
    </source>
</evidence>
<accession>A0A5N6N2Q8</accession>
<dbReference type="GO" id="GO:0005524">
    <property type="term" value="F:ATP binding"/>
    <property type="evidence" value="ECO:0007669"/>
    <property type="project" value="InterPro"/>
</dbReference>
<dbReference type="PROSITE" id="PS50011">
    <property type="entry name" value="PROTEIN_KINASE_DOM"/>
    <property type="match status" value="1"/>
</dbReference>
<sequence length="916" mass="107085">MTDFEEKLAHFRIPLADLKTATNNFAEENLLKRGYNSDFYEAKLQLWSKVVTGRDVVIQNLYRFPFQFPHDFNEWIEKLISGLKHKKFVCFIGFCDEEGEKMIVMERVVNGSLHRCVSTLTCLQRLELCFDAAVALQDWREANGYYTRYMYGIGFKIMLDKDWKAKILLSFEPDTKNSVGYSFGKMLLEVLYGRKVTNEDVIQVKEGYDIIDNIDPNLNKEMIPDSLSLFSKVIINCFKDPEDHLYISIPGLKEAHEIQWKHENPNPLEKIKHLKIPLNKIKSATADFSRRYMWHRDVYKAELGEQPKKKVFIKRIRKKKNILKASFIQKIEMLAHFKHPSNQVLFLGFCDEESEMILVFEYTFKENLEYYWDTGCSWAVNVSVNSHDLTWQQRIWICLDIAHGLQLSAMNSIGELFEIHPKYSAFLQEHKRLGLSDDDIYLFGVFLFEILTASCNYLQLQEMFSSGIASITRLKDLADLRIRKEDMCLVPIARTHFINGTLKEILDAELMEEAFELGLTLKVRPDQDSLDVFSKIAYQCLSRSQDKRPKIQAVIQDLKKALQLQENRMTTDKFSLEDIKRGTNNFSDDKCILKEGHEMLYEGTIQDPNGHTNINVLLKRFFNQERGFLKEFEVLFKYKHDNIIGLVGYSKEMDERIIVYEHALKGCLNRYLKDTSFSWIQRLKVCIDIARGLKFLHEGDVGQDVVIHRDIKSSNILLTTDWKAKIYGFKDAPNDVVGSAAYLDPSYYHTNDLTKESDIYSFGVVLFEILCGRMAFPEENSDNKKMLDCLVKSRHREARVEEIVFEELKKHIVQKSFTTFRRIAFKCLHENSEERPRAGDVLEELQKALKFQEEYEERKAKLNRIYTEILDQVPKSGKELAIYKILSKEFLHEDDKLVLGSFSFVIDESFSTFKQY</sequence>
<dbReference type="OrthoDB" id="4062651at2759"/>
<dbReference type="SMART" id="SM00220">
    <property type="entry name" value="S_TKc"/>
    <property type="match status" value="1"/>
</dbReference>
<dbReference type="GO" id="GO:0009506">
    <property type="term" value="C:plasmodesma"/>
    <property type="evidence" value="ECO:0007669"/>
    <property type="project" value="TreeGrafter"/>
</dbReference>
<dbReference type="InterPro" id="IPR008271">
    <property type="entry name" value="Ser/Thr_kinase_AS"/>
</dbReference>
<dbReference type="InterPro" id="IPR045272">
    <property type="entry name" value="ANXUR1/2-like"/>
</dbReference>
<dbReference type="PANTHER" id="PTHR27003">
    <property type="entry name" value="OS07G0166700 PROTEIN"/>
    <property type="match status" value="1"/>
</dbReference>
<dbReference type="Pfam" id="PF07714">
    <property type="entry name" value="PK_Tyr_Ser-Thr"/>
    <property type="match status" value="1"/>
</dbReference>
<dbReference type="GO" id="GO:0005886">
    <property type="term" value="C:plasma membrane"/>
    <property type="evidence" value="ECO:0007669"/>
    <property type="project" value="TreeGrafter"/>
</dbReference>
<dbReference type="InterPro" id="IPR001245">
    <property type="entry name" value="Ser-Thr/Tyr_kinase_cat_dom"/>
</dbReference>
<dbReference type="GO" id="GO:0004714">
    <property type="term" value="F:transmembrane receptor protein tyrosine kinase activity"/>
    <property type="evidence" value="ECO:0007669"/>
    <property type="project" value="InterPro"/>
</dbReference>
<dbReference type="Gene3D" id="3.30.200.20">
    <property type="entry name" value="Phosphorylase Kinase, domain 1"/>
    <property type="match status" value="2"/>
</dbReference>
<feature type="domain" description="Protein kinase" evidence="1">
    <location>
        <begin position="586"/>
        <end position="849"/>
    </location>
</feature>
<dbReference type="PANTHER" id="PTHR27003:SF471">
    <property type="entry name" value="VASCULAR ENDOTHELIAL GROWTH FACTOR RECEPTOR 2 (VEGFR2)-RELATED"/>
    <property type="match status" value="1"/>
</dbReference>
<name>A0A5N6N2Q8_9ASTR</name>
<dbReference type="SUPFAM" id="SSF56112">
    <property type="entry name" value="Protein kinase-like (PK-like)"/>
    <property type="match status" value="3"/>
</dbReference>
<dbReference type="Proteomes" id="UP000326396">
    <property type="component" value="Linkage Group LG4"/>
</dbReference>
<proteinExistence type="predicted"/>
<reference evidence="2 3" key="1">
    <citation type="submission" date="2019-05" db="EMBL/GenBank/DDBJ databases">
        <title>Mikania micrantha, genome provides insights into the molecular mechanism of rapid growth.</title>
        <authorList>
            <person name="Liu B."/>
        </authorList>
    </citation>
    <scope>NUCLEOTIDE SEQUENCE [LARGE SCALE GENOMIC DNA]</scope>
    <source>
        <strain evidence="2">NLD-2019</strain>
        <tissue evidence="2">Leaf</tissue>
    </source>
</reference>
<dbReference type="Pfam" id="PF00069">
    <property type="entry name" value="Pkinase"/>
    <property type="match status" value="1"/>
</dbReference>
<dbReference type="AlphaFoldDB" id="A0A5N6N2Q8"/>
<dbReference type="Gene3D" id="1.10.510.10">
    <property type="entry name" value="Transferase(Phosphotransferase) domain 1"/>
    <property type="match status" value="3"/>
</dbReference>
<evidence type="ECO:0000259" key="1">
    <source>
        <dbReference type="PROSITE" id="PS50011"/>
    </source>
</evidence>
<protein>
    <recommendedName>
        <fullName evidence="1">Protein kinase domain-containing protein</fullName>
    </recommendedName>
</protein>
<gene>
    <name evidence="2" type="ORF">E3N88_28553</name>
</gene>
<comment type="caution">
    <text evidence="2">The sequence shown here is derived from an EMBL/GenBank/DDBJ whole genome shotgun (WGS) entry which is preliminary data.</text>
</comment>
<dbReference type="EMBL" id="SZYD01000014">
    <property type="protein sequence ID" value="KAD4179962.1"/>
    <property type="molecule type" value="Genomic_DNA"/>
</dbReference>
<dbReference type="PROSITE" id="PS00108">
    <property type="entry name" value="PROTEIN_KINASE_ST"/>
    <property type="match status" value="1"/>
</dbReference>
<keyword evidence="3" id="KW-1185">Reference proteome</keyword>
<dbReference type="InterPro" id="IPR000719">
    <property type="entry name" value="Prot_kinase_dom"/>
</dbReference>
<evidence type="ECO:0000313" key="2">
    <source>
        <dbReference type="EMBL" id="KAD4179962.1"/>
    </source>
</evidence>